<keyword evidence="4" id="KW-1185">Reference proteome</keyword>
<dbReference type="OrthoDB" id="124789at2759"/>
<evidence type="ECO:0000259" key="2">
    <source>
        <dbReference type="Pfam" id="PF21056"/>
    </source>
</evidence>
<dbReference type="Pfam" id="PF21056">
    <property type="entry name" value="ZSWIM1-3_RNaseH-like"/>
    <property type="match status" value="1"/>
</dbReference>
<name>A0A225WHM3_9STRA</name>
<evidence type="ECO:0000313" key="4">
    <source>
        <dbReference type="Proteomes" id="UP000198211"/>
    </source>
</evidence>
<dbReference type="EMBL" id="NBNE01000943">
    <property type="protein sequence ID" value="OWZ16380.1"/>
    <property type="molecule type" value="Genomic_DNA"/>
</dbReference>
<dbReference type="STRING" id="4795.A0A225WHM3"/>
<feature type="domain" description="ZSWIM1/3 RNaseH-like" evidence="2">
    <location>
        <begin position="262"/>
        <end position="334"/>
    </location>
</feature>
<dbReference type="Proteomes" id="UP000198211">
    <property type="component" value="Unassembled WGS sequence"/>
</dbReference>
<gene>
    <name evidence="3" type="ORF">PHMEG_0009835</name>
</gene>
<accession>A0A225WHM3</accession>
<reference evidence="4" key="1">
    <citation type="submission" date="2017-03" db="EMBL/GenBank/DDBJ databases">
        <title>Phytopthora megakarya and P. palmivora, two closely related causual agents of cacao black pod achieved similar genome size and gene model numbers by different mechanisms.</title>
        <authorList>
            <person name="Ali S."/>
            <person name="Shao J."/>
            <person name="Larry D.J."/>
            <person name="Kronmiller B."/>
            <person name="Shen D."/>
            <person name="Strem M.D."/>
            <person name="Melnick R.L."/>
            <person name="Guiltinan M.J."/>
            <person name="Tyler B.M."/>
            <person name="Meinhardt L.W."/>
            <person name="Bailey B.A."/>
        </authorList>
    </citation>
    <scope>NUCLEOTIDE SEQUENCE [LARGE SCALE GENOMIC DNA]</scope>
    <source>
        <strain evidence="4">zdho120</strain>
    </source>
</reference>
<sequence>MDVDSESAGVGQSYPSGGNSKEDASSGENAEDESEADASEERASREAVGGSGEDVQIGAVSSVEEASHSLVTVEPPPLCGTPVGMRLFHWLLGAYHAGDTDQGDDVPFKTEYASTAHKNAGDEYRLVPEDVDPYQRVYLYAPMAGRTERREAMEAVPGNTFPHWMPLEIRCTVESFKKKTPGEERSAFKPYPSSRGVDSTVHSARVDGMLSVGGKRSRIYDYLLDLDQNVVQVDVDNFMRAHASSITGGDDNEVTVRELAVFAAKDPENVSSVADTEAGETGVTSLDLAHMRRVYSRFSELLLVDCSHKTNIYNYQQLTFMTMNEFDEGAVVQH</sequence>
<comment type="caution">
    <text evidence="3">The sequence shown here is derived from an EMBL/GenBank/DDBJ whole genome shotgun (WGS) entry which is preliminary data.</text>
</comment>
<dbReference type="AlphaFoldDB" id="A0A225WHM3"/>
<evidence type="ECO:0000256" key="1">
    <source>
        <dbReference type="SAM" id="MobiDB-lite"/>
    </source>
</evidence>
<protein>
    <recommendedName>
        <fullName evidence="2">ZSWIM1/3 RNaseH-like domain-containing protein</fullName>
    </recommendedName>
</protein>
<feature type="compositionally biased region" description="Acidic residues" evidence="1">
    <location>
        <begin position="29"/>
        <end position="38"/>
    </location>
</feature>
<proteinExistence type="predicted"/>
<organism evidence="3 4">
    <name type="scientific">Phytophthora megakarya</name>
    <dbReference type="NCBI Taxonomy" id="4795"/>
    <lineage>
        <taxon>Eukaryota</taxon>
        <taxon>Sar</taxon>
        <taxon>Stramenopiles</taxon>
        <taxon>Oomycota</taxon>
        <taxon>Peronosporomycetes</taxon>
        <taxon>Peronosporales</taxon>
        <taxon>Peronosporaceae</taxon>
        <taxon>Phytophthora</taxon>
    </lineage>
</organism>
<evidence type="ECO:0000313" key="3">
    <source>
        <dbReference type="EMBL" id="OWZ16380.1"/>
    </source>
</evidence>
<feature type="region of interest" description="Disordered" evidence="1">
    <location>
        <begin position="1"/>
        <end position="54"/>
    </location>
</feature>
<dbReference type="InterPro" id="IPR048324">
    <property type="entry name" value="ZSWIM1-3_RNaseH-like"/>
</dbReference>